<dbReference type="Proteomes" id="UP001152484">
    <property type="component" value="Unassembled WGS sequence"/>
</dbReference>
<reference evidence="2" key="1">
    <citation type="submission" date="2022-07" db="EMBL/GenBank/DDBJ databases">
        <authorList>
            <person name="Macas J."/>
            <person name="Novak P."/>
            <person name="Neumann P."/>
        </authorList>
    </citation>
    <scope>NUCLEOTIDE SEQUENCE</scope>
</reference>
<dbReference type="EMBL" id="CAMAPE010000036">
    <property type="protein sequence ID" value="CAH9098644.1"/>
    <property type="molecule type" value="Genomic_DNA"/>
</dbReference>
<name>A0A9P1EEN1_CUSEU</name>
<dbReference type="InterPro" id="IPR012340">
    <property type="entry name" value="NA-bd_OB-fold"/>
</dbReference>
<feature type="domain" description="Replication protein A 70 kDa DNA-binding subunit B/D first OB fold" evidence="1">
    <location>
        <begin position="10"/>
        <end position="67"/>
    </location>
</feature>
<proteinExistence type="predicted"/>
<dbReference type="OrthoDB" id="1305148at2759"/>
<gene>
    <name evidence="2" type="ORF">CEURO_LOCUS14340</name>
</gene>
<evidence type="ECO:0000313" key="3">
    <source>
        <dbReference type="Proteomes" id="UP001152484"/>
    </source>
</evidence>
<dbReference type="CDD" id="cd04480">
    <property type="entry name" value="RPA1_DBD_A_like"/>
    <property type="match status" value="1"/>
</dbReference>
<organism evidence="2 3">
    <name type="scientific">Cuscuta europaea</name>
    <name type="common">European dodder</name>
    <dbReference type="NCBI Taxonomy" id="41803"/>
    <lineage>
        <taxon>Eukaryota</taxon>
        <taxon>Viridiplantae</taxon>
        <taxon>Streptophyta</taxon>
        <taxon>Embryophyta</taxon>
        <taxon>Tracheophyta</taxon>
        <taxon>Spermatophyta</taxon>
        <taxon>Magnoliopsida</taxon>
        <taxon>eudicotyledons</taxon>
        <taxon>Gunneridae</taxon>
        <taxon>Pentapetalae</taxon>
        <taxon>asterids</taxon>
        <taxon>lamiids</taxon>
        <taxon>Solanales</taxon>
        <taxon>Convolvulaceae</taxon>
        <taxon>Cuscuteae</taxon>
        <taxon>Cuscuta</taxon>
        <taxon>Cuscuta subgen. Cuscuta</taxon>
    </lineage>
</organism>
<comment type="caution">
    <text evidence="2">The sequence shown here is derived from an EMBL/GenBank/DDBJ whole genome shotgun (WGS) entry which is preliminary data.</text>
</comment>
<dbReference type="Gene3D" id="2.40.50.140">
    <property type="entry name" value="Nucleic acid-binding proteins"/>
    <property type="match status" value="1"/>
</dbReference>
<dbReference type="AlphaFoldDB" id="A0A9P1EEN1"/>
<evidence type="ECO:0000313" key="2">
    <source>
        <dbReference type="EMBL" id="CAH9098644.1"/>
    </source>
</evidence>
<dbReference type="Pfam" id="PF02721">
    <property type="entry name" value="DUF223"/>
    <property type="match status" value="1"/>
</dbReference>
<evidence type="ECO:0000259" key="1">
    <source>
        <dbReference type="Pfam" id="PF02721"/>
    </source>
</evidence>
<dbReference type="SUPFAM" id="SSF50249">
    <property type="entry name" value="Nucleic acid-binding proteins"/>
    <property type="match status" value="1"/>
</dbReference>
<accession>A0A9P1EEN1</accession>
<protein>
    <recommendedName>
        <fullName evidence="1">Replication protein A 70 kDa DNA-binding subunit B/D first OB fold domain-containing protein</fullName>
    </recommendedName>
</protein>
<sequence length="125" mass="14446">MMTAPFLHAHSEGNKIQASIRKTLIYRFHKELKEDDVYSITNFGFASNSGAFRGAHHEYKLSFQYGTRKILTNVIAMCTDCGDEKEYERNGQIGKMRAITLESNGHYLIEQCNELHQINIQPFMR</sequence>
<keyword evidence="3" id="KW-1185">Reference proteome</keyword>
<dbReference type="InterPro" id="IPR003871">
    <property type="entry name" value="RFA1B/D_OB_1st"/>
</dbReference>